<feature type="transmembrane region" description="Helical" evidence="2">
    <location>
        <begin position="43"/>
        <end position="61"/>
    </location>
</feature>
<keyword evidence="3" id="KW-0808">Transferase</keyword>
<proteinExistence type="predicted"/>
<organism evidence="3 4">
    <name type="scientific">Humibacillus xanthopallidus</name>
    <dbReference type="NCBI Taxonomy" id="412689"/>
    <lineage>
        <taxon>Bacteria</taxon>
        <taxon>Bacillati</taxon>
        <taxon>Actinomycetota</taxon>
        <taxon>Actinomycetes</taxon>
        <taxon>Micrococcales</taxon>
        <taxon>Intrasporangiaceae</taxon>
        <taxon>Humibacillus</taxon>
    </lineage>
</organism>
<feature type="transmembrane region" description="Helical" evidence="2">
    <location>
        <begin position="284"/>
        <end position="301"/>
    </location>
</feature>
<dbReference type="Proteomes" id="UP000320085">
    <property type="component" value="Unassembled WGS sequence"/>
</dbReference>
<dbReference type="GO" id="GO:0016740">
    <property type="term" value="F:transferase activity"/>
    <property type="evidence" value="ECO:0007669"/>
    <property type="project" value="UniProtKB-KW"/>
</dbReference>
<accession>A0A543PMG2</accession>
<keyword evidence="2" id="KW-0812">Transmembrane</keyword>
<evidence type="ECO:0000256" key="1">
    <source>
        <dbReference type="SAM" id="MobiDB-lite"/>
    </source>
</evidence>
<dbReference type="AlphaFoldDB" id="A0A543PMG2"/>
<dbReference type="EMBL" id="VFQF01000003">
    <property type="protein sequence ID" value="TQN45247.1"/>
    <property type="molecule type" value="Genomic_DNA"/>
</dbReference>
<sequence>MDPNATLEDTAHDSSRQSLLKRDRQVTAGQSTAEGNASTLPRWLRVSLIGVLVVFVAIRVVEPLRDPDSFWHIAAGARLAHTWDFVTTDPWSASSTQPWILNQWLPELAMSAAYRLGGYAAVVWLFIIASVGVLLVVWATCRARSSMLTAAVITMAAFFALSASLSPRPQLASFALAAVTTHAWLRSIDDHRPRWWLIPLTWLWACSHGLWFLSAGIGSAAVLGLWAGRGVRGRDLTRLALVVLGSLSVGALTPVGPRLLASPFQVHEVTQFITEWQPPARTDPHLLVTLALLVLATVGAWRPPRSRRWAHLLLCLMALALALTYVRTIGLAAVIAAPMAAGALHGLTGMARERVARTEILVTTGLVLLALGVAGLTAAVRAQDSGLGPEAMGPALSKLPGGTVVCNDLLYGGWLILEHPDLRPTMDSRFEIYSVDQIEAYRDFISGGSNWRQYVASTGCAYALLKADSPALQVVSGAGWRTEATTKDLVLMARS</sequence>
<feature type="transmembrane region" description="Helical" evidence="2">
    <location>
        <begin position="146"/>
        <end position="165"/>
    </location>
</feature>
<feature type="region of interest" description="Disordered" evidence="1">
    <location>
        <begin position="1"/>
        <end position="33"/>
    </location>
</feature>
<feature type="transmembrane region" description="Helical" evidence="2">
    <location>
        <begin position="116"/>
        <end position="139"/>
    </location>
</feature>
<dbReference type="OrthoDB" id="3463714at2"/>
<keyword evidence="2" id="KW-0472">Membrane</keyword>
<evidence type="ECO:0000256" key="2">
    <source>
        <dbReference type="SAM" id="Phobius"/>
    </source>
</evidence>
<keyword evidence="2" id="KW-1133">Transmembrane helix</keyword>
<feature type="transmembrane region" description="Helical" evidence="2">
    <location>
        <begin position="202"/>
        <end position="227"/>
    </location>
</feature>
<comment type="caution">
    <text evidence="3">The sequence shown here is derived from an EMBL/GenBank/DDBJ whole genome shotgun (WGS) entry which is preliminary data.</text>
</comment>
<gene>
    <name evidence="3" type="ORF">FHX52_4483</name>
</gene>
<feature type="transmembrane region" description="Helical" evidence="2">
    <location>
        <begin position="313"/>
        <end position="340"/>
    </location>
</feature>
<feature type="compositionally biased region" description="Basic and acidic residues" evidence="1">
    <location>
        <begin position="9"/>
        <end position="25"/>
    </location>
</feature>
<reference evidence="3 4" key="1">
    <citation type="submission" date="2019-06" db="EMBL/GenBank/DDBJ databases">
        <title>Sequencing the genomes of 1000 actinobacteria strains.</title>
        <authorList>
            <person name="Klenk H.-P."/>
        </authorList>
    </citation>
    <scope>NUCLEOTIDE SEQUENCE [LARGE SCALE GENOMIC DNA]</scope>
    <source>
        <strain evidence="3 4">DSM 21776</strain>
    </source>
</reference>
<evidence type="ECO:0000313" key="3">
    <source>
        <dbReference type="EMBL" id="TQN45247.1"/>
    </source>
</evidence>
<protein>
    <submittedName>
        <fullName evidence="3">4-amino-4-deoxy-L-arabinose transferase-like glycosyltransferase</fullName>
    </submittedName>
</protein>
<evidence type="ECO:0000313" key="4">
    <source>
        <dbReference type="Proteomes" id="UP000320085"/>
    </source>
</evidence>
<name>A0A543PMG2_9MICO</name>
<feature type="transmembrane region" description="Helical" evidence="2">
    <location>
        <begin position="360"/>
        <end position="380"/>
    </location>
</feature>
<dbReference type="RefSeq" id="WP_141824495.1">
    <property type="nucleotide sequence ID" value="NZ_BAAAQC010000011.1"/>
</dbReference>
<feature type="transmembrane region" description="Helical" evidence="2">
    <location>
        <begin position="239"/>
        <end position="256"/>
    </location>
</feature>